<accession>A0A0H5ASR2</accession>
<dbReference type="PATRIC" id="fig|200450.3.peg.3082"/>
<protein>
    <submittedName>
        <fullName evidence="1">Uncharacterized protein</fullName>
    </submittedName>
</protein>
<dbReference type="KEGG" id="ptv:AA957_14985"/>
<dbReference type="RefSeq" id="WP_049710902.1">
    <property type="nucleotide sequence ID" value="NZ_CP011507.1"/>
</dbReference>
<gene>
    <name evidence="1" type="ORF">AA957_14985</name>
</gene>
<dbReference type="OrthoDB" id="6872608at2"/>
<proteinExistence type="predicted"/>
<dbReference type="EMBL" id="CP011507">
    <property type="protein sequence ID" value="AKS07362.1"/>
    <property type="molecule type" value="Genomic_DNA"/>
</dbReference>
<evidence type="ECO:0000313" key="2">
    <source>
        <dbReference type="Proteomes" id="UP000036608"/>
    </source>
</evidence>
<dbReference type="AlphaFoldDB" id="A0A0H5ASR2"/>
<reference evidence="1 2" key="1">
    <citation type="journal article" date="2015" name="Genome Announc.">
        <title>Complete Genome Sequence of the Rhizobacterium Pseudomonas trivialis Strain IHBB745 with Multiple Plant Growth-Promoting Activities and Tolerance to Desiccation and Alkalinity.</title>
        <authorList>
            <person name="Gulati A."/>
            <person name="Swarnkar M.K."/>
            <person name="Vyas P."/>
            <person name="Rahi P."/>
            <person name="Thakur R."/>
            <person name="Thakur N."/>
            <person name="Singh A.K."/>
        </authorList>
    </citation>
    <scope>NUCLEOTIDE SEQUENCE [LARGE SCALE GENOMIC DNA]</scope>
    <source>
        <strain evidence="2">745</strain>
    </source>
</reference>
<dbReference type="Proteomes" id="UP000036608">
    <property type="component" value="Chromosome"/>
</dbReference>
<sequence>MTGASADFFIVNYHTNGADAPSFFESDWTPGVPEFHYPSETPDESQFASAYKVKAKIKELKADLMIEELLATDAVLNICATLEIPHITRQVEIELKGKKTPEKRYNLFVPTARLSLLDLEHSVFTIDRDKYTGKLKTPEESDVPAIVFESIESFKIKPGIHQHLFLCTDINETVCSAEFKAMFESKALFGLEFTPLDATYKFDPWGEL</sequence>
<reference evidence="2" key="2">
    <citation type="submission" date="2015-05" db="EMBL/GenBank/DDBJ databases">
        <authorList>
            <person name="Swarnkar M.K."/>
            <person name="Vyas P."/>
            <person name="Rahi P."/>
            <person name="Thakur R."/>
            <person name="Thakur N."/>
            <person name="Singh A.K."/>
            <person name="Gulati A."/>
        </authorList>
    </citation>
    <scope>NUCLEOTIDE SEQUENCE [LARGE SCALE GENOMIC DNA]</scope>
    <source>
        <strain evidence="2">745</strain>
    </source>
</reference>
<name>A0A0H5ASR2_9PSED</name>
<evidence type="ECO:0000313" key="1">
    <source>
        <dbReference type="EMBL" id="AKS07362.1"/>
    </source>
</evidence>
<organism evidence="1 2">
    <name type="scientific">Pseudomonas trivialis</name>
    <dbReference type="NCBI Taxonomy" id="200450"/>
    <lineage>
        <taxon>Bacteria</taxon>
        <taxon>Pseudomonadati</taxon>
        <taxon>Pseudomonadota</taxon>
        <taxon>Gammaproteobacteria</taxon>
        <taxon>Pseudomonadales</taxon>
        <taxon>Pseudomonadaceae</taxon>
        <taxon>Pseudomonas</taxon>
    </lineage>
</organism>